<organism evidence="1 2">
    <name type="scientific">Parabacteroides faecalis</name>
    <dbReference type="NCBI Taxonomy" id="2924040"/>
    <lineage>
        <taxon>Bacteria</taxon>
        <taxon>Pseudomonadati</taxon>
        <taxon>Bacteroidota</taxon>
        <taxon>Bacteroidia</taxon>
        <taxon>Bacteroidales</taxon>
        <taxon>Tannerellaceae</taxon>
        <taxon>Parabacteroides</taxon>
    </lineage>
</organism>
<name>A0ABT0C1F3_9BACT</name>
<dbReference type="RefSeq" id="WP_243325059.1">
    <property type="nucleotide sequence ID" value="NZ_JAKZMM010000021.1"/>
</dbReference>
<accession>A0ABT0C1F3</accession>
<evidence type="ECO:0000313" key="2">
    <source>
        <dbReference type="Proteomes" id="UP001165444"/>
    </source>
</evidence>
<sequence>MEKNLIMNKENVSTETLKLSLMQMILQMDNRVTLGQIYDYLNVLTHEASSYELPEELVEKCVEYHKECLHAGNNYTTEETFDIIRDRLGWK</sequence>
<evidence type="ECO:0000313" key="1">
    <source>
        <dbReference type="EMBL" id="MCJ2380820.1"/>
    </source>
</evidence>
<dbReference type="Proteomes" id="UP001165444">
    <property type="component" value="Unassembled WGS sequence"/>
</dbReference>
<gene>
    <name evidence="1" type="ORF">MUN53_09380</name>
</gene>
<evidence type="ECO:0008006" key="3">
    <source>
        <dbReference type="Google" id="ProtNLM"/>
    </source>
</evidence>
<dbReference type="EMBL" id="JAKZMM010000021">
    <property type="protein sequence ID" value="MCJ2380820.1"/>
    <property type="molecule type" value="Genomic_DNA"/>
</dbReference>
<protein>
    <recommendedName>
        <fullName evidence="3">Toxin-antitoxin system protein</fullName>
    </recommendedName>
</protein>
<keyword evidence="2" id="KW-1185">Reference proteome</keyword>
<reference evidence="1 2" key="1">
    <citation type="submission" date="2022-03" db="EMBL/GenBank/DDBJ databases">
        <title>Parabacteroides sp. nov. isolated from swine feces.</title>
        <authorList>
            <person name="Bak J.E."/>
        </authorList>
    </citation>
    <scope>NUCLEOTIDE SEQUENCE [LARGE SCALE GENOMIC DNA]</scope>
    <source>
        <strain evidence="1 2">AGMB00274</strain>
    </source>
</reference>
<comment type="caution">
    <text evidence="1">The sequence shown here is derived from an EMBL/GenBank/DDBJ whole genome shotgun (WGS) entry which is preliminary data.</text>
</comment>
<proteinExistence type="predicted"/>